<dbReference type="EC" id="3.4.19.12" evidence="2"/>
<evidence type="ECO:0000256" key="2">
    <source>
        <dbReference type="ARBA" id="ARBA00012759"/>
    </source>
</evidence>
<dbReference type="InterPro" id="IPR046541">
    <property type="entry name" value="DUF6606"/>
</dbReference>
<dbReference type="InterPro" id="IPR051346">
    <property type="entry name" value="OTU_Deubiquitinase"/>
</dbReference>
<keyword evidence="4" id="KW-0833">Ubl conjugation pathway</keyword>
<feature type="domain" description="DUF3645" evidence="8">
    <location>
        <begin position="2329"/>
        <end position="2359"/>
    </location>
</feature>
<dbReference type="EMBL" id="ML996569">
    <property type="protein sequence ID" value="KAF2759861.1"/>
    <property type="molecule type" value="Genomic_DNA"/>
</dbReference>
<feature type="domain" description="DUF6606" evidence="9">
    <location>
        <begin position="18"/>
        <end position="286"/>
    </location>
</feature>
<accession>A0A6A6WFH1</accession>
<name>A0A6A6WFH1_9PEZI</name>
<dbReference type="Pfam" id="PF12359">
    <property type="entry name" value="DUF3645"/>
    <property type="match status" value="1"/>
</dbReference>
<gene>
    <name evidence="10" type="ORF">EJ05DRAFT_463267</name>
</gene>
<evidence type="ECO:0000259" key="9">
    <source>
        <dbReference type="Pfam" id="PF20255"/>
    </source>
</evidence>
<dbReference type="Pfam" id="PF20255">
    <property type="entry name" value="DUF6606"/>
    <property type="match status" value="1"/>
</dbReference>
<dbReference type="GO" id="GO:0006508">
    <property type="term" value="P:proteolysis"/>
    <property type="evidence" value="ECO:0007669"/>
    <property type="project" value="UniProtKB-KW"/>
</dbReference>
<dbReference type="InterPro" id="IPR022105">
    <property type="entry name" value="DUF3645"/>
</dbReference>
<dbReference type="InterPro" id="IPR022099">
    <property type="entry name" value="DUF3638"/>
</dbReference>
<sequence length="3075" mass="350862">MESRFVPGRLSTESLQHIINHVFLPPKLPQEDDLSVDNDLKLITAVLEALKDFSVCLNDLEVSATLKITTSMIDRMISAAPNGTPLENLVEKQMNSMMVNDVLAFNVKAQNAALLIRCHESKYIFEAFEVSCPNASVTGTKGRLNRIFPQEAIMISSSIMSDPAFRLPFSDMLVDLAKTTPEDAYKISRKAQRNLPEIRDVIDPRYFTELAFGILRGIGTPVEIPRIEKRAQDEVLWSDTYCCWRRSPLWTVLRVAIQTTLMRQIGPDRGCAVYKAFMIHFMTRLLMQATRGNMCSDILYTMHRKIVRRLHKLSEMNETESFTSLAGKSTWGSHIENTIEASYKALKCRWHQLESCADPFKTQSAWDVSRLSFQDDTYLKIKTLRSSLDAVLHRPPQSYNTREADIGFSARISKIPNSLPNINALAQSTGQAQRILLCDIEMWIQDCLVDWTDCNLSKSDVCSDLATLMTAYSTAGRACYVDDQEGLSRMFLVVMELWVCLDRIVTRHEPMLLDHPIGFAPDLFDPLLLPSKSQMARLAAVESYLTSRRQSCRAQYPSIFNAFGDSNSLPVRYFDGSEKHQELHRTIEREANTVRASRLELFRAERHRYNDLSRKANQASHERIQKSGWDWYNEETISWEENACPHCQKCRWEKEAAGLKIRRHEWPLPSKLAEAKTAVFELDCPKAISVWRDMTYFVMVDVLTSPQNLPRDVPATGKYGLENYDALRAHFISDQNRIVIRSATKPIHVSHYRDADISSATEQSICVEHAMQYDIHDSRNEKAAHKFIGYADVRKACSQPIMDKNYEGLQSWVDNTTHQPNEVIAKQSECPLELSVHEYLSFGHLRSGPYLQWHNIARALIDGTLNFNTEAVSVILAQCAWQAGPCCAEDDPTMRASHGTLSAPPFCLDLLDALEELLSNTKENWQGIMSIQILVTLTSRILSLASHKDVRQKCLDILCEARNVTFAWTRKLKEKLSTCFEENERKQWMDVSIEIALCCYSTFALDLPDIELLLTSEDLVAKLTECMITIDELRPTSIGKLPRHMRSSLLRFSRVAQIVEEVLCRVILRNGNGLNRSITSLWESYSPGSPWQIAVRGQREWLMTKTAETTDSGTVPVYFNLLTGSLLVNGSPLTRLPTTYERNASYLRLFSKMYITVIPSTMRGMRYESRTSVFGYQVHFLLDGPNLVICARKESETFRILPTDLLFDDFPPAFISGYSHWLNLSTKELEFRPITNPWVTCKSNWRIQSLGDATNILSLEKLLHLDMPTITAEKLLHIDMHTITAHRIYQVLSPIERREHIHISYHPASQSVDVHLIRLRLDFFINGSGVLECRQRRNMEVDKNQSCGTFTGVRNKLILRSNKDSHRCIIVPFGEVKLVSRENHTEVQVETSSESDIEYFYYELDITLRRLKDNDSMKSCLFRTLLHATSSHCLPDCFTGRTGTEQAIANLKDASTLSFRTLSSEEIQILVRIGQLTPHRVYYPQHMAVMQEVKWHTVLPPLSQHESFYSLVSDIFKCARAQKMFYTTEGLPDEGRFGEPALLARAEIRNSIFRGIDYGGEKHSTVHDKAYQESTKTKEASVCGLTSLVNAWPNRLSPPSTLLSIIEDWEGTLRGQNASSHHDSLRYNHTWKGTPDIMLNSTYNLGEGYEPTQTALKYLINSAAKDFSQCPEALLPALRFEKKWQSNDRRRGLHTEAKESKANQLVDQLLLLWPTDTINIANRSIFATHFNLDQISESANTRFASWFRNRKFKTFISQAQSILNRHRTSPRHTAPYNFSRLPQISRKQTTHLDWKHLFSGEPPSIEATGGIDMSLFLRPSASMRDCQRVRRLIERGRLDCIGTYETNYMRDMLRSLDHLRTIPPGSHLDRAKEDLLREALGDACIDMESKVDTALEAVRKATIRRDSWSDSIAALVTTWPRMQPTALLKHLTQQDTLSPGWTNAILQYGILITRWQYYRRLSALPLGTAEFLKEFKNVGHDGWDPAQYPEWLLFEIENNLLIRPEQAQVAKEMLKPSCKSNCVMQLNMGEGKSSVIAPIVAATLAKGQYLPRMIVLPSLFAQMFHLLREKLGGLMGHRVVGVPFSRSTPMSSDEALVIHEMYERLLRERCIVLCQPEHILSFDLMGIEKSNSTIITPLASTLVKTQRWIDENTRDILDESDEILNVKFELIYTMGQQTAIDFSPQRWEVIASVLRRLRHRLRDDARAGKQPEGLSVQDTRPEGFPRLQILEQNDGEDLMKRVVYDLITEGGVQGLPLLSLNSSERQSLIHYILDPKAPGPSKSIALERIFSSPETRSILLLLKGLFGHGVLLFVFQQKRWRVNYGHDFSRSLLAVPYRAKDLPASRAEFSHPDATILLTCLSYYYKGLTNDQLFQCFDELLRSDDSTGQYASWTSEVSSMPDAFRALSGVNLKDRLQCTMELFPRIRNSKAVVDFFMSRLVFPNEMKEFPSKLSSSGWDIAQVKRHPTTGFSGTNDSRYLLPLSVQQYDIPDQVHTNATVLECILQPHNTYQVIPGAGNAKSLLDLVVGAQPEIRVILDVGALVLEWRNDEMARNWLERIPSDRIEGVVYFDENDEVMVLTRDGRIQLLQESPMQKQMDTCLVYLDEAHTRGTDLKLPSDYRAAATLGLGLSKDRLVQACMRMRKLAHGQSVMLCAPMEIERKIRQHAKKVSGAALDVEDVLLWSIQNTHHYTKKCVPLWAIQGMRHQRRKVVWSGEGNSQVLLEPESKSLEDWYGVVGQPDHPDWLQRYGPDVLSQRSREVQKIQRKMKDFETSSIDDAALHEEQERELSPECELQRQREVPPTTDPVRHSLHRDIVVMVREGRLNTSSVSLIPAFKTLQVTKMAQVFDLSTWPTGLWATKDFARTVRAVPTDRQDYFVRSPQWLLRWPETETCVLISAFEANSLLPEIQKAHKLTLHIYTPRIRDSAGASRTMDLLHRMENLQYCVVPSLTAQQKTPQAVAANQATKVQLNLFAGQLYFESQTMYEATCCFLGLAFRGPCDGVTMSPEGFIEDTEDRLLYDERMAKQCSIHKSPVELLRKLATCRRKGQRYKNSHMGLLLDGDPVEVGRLLGS</sequence>
<feature type="domain" description="DUF3638" evidence="7">
    <location>
        <begin position="1980"/>
        <end position="2201"/>
    </location>
</feature>
<evidence type="ECO:0000256" key="4">
    <source>
        <dbReference type="ARBA" id="ARBA00022786"/>
    </source>
</evidence>
<keyword evidence="6" id="KW-0788">Thiol protease</keyword>
<keyword evidence="11" id="KW-1185">Reference proteome</keyword>
<evidence type="ECO:0000313" key="10">
    <source>
        <dbReference type="EMBL" id="KAF2759861.1"/>
    </source>
</evidence>
<proteinExistence type="predicted"/>
<evidence type="ECO:0000256" key="5">
    <source>
        <dbReference type="ARBA" id="ARBA00022801"/>
    </source>
</evidence>
<evidence type="ECO:0000256" key="6">
    <source>
        <dbReference type="ARBA" id="ARBA00022807"/>
    </source>
</evidence>
<evidence type="ECO:0000256" key="3">
    <source>
        <dbReference type="ARBA" id="ARBA00022670"/>
    </source>
</evidence>
<protein>
    <recommendedName>
        <fullName evidence="2">ubiquitinyl hydrolase 1</fullName>
        <ecNumber evidence="2">3.4.19.12</ecNumber>
    </recommendedName>
</protein>
<dbReference type="PANTHER" id="PTHR13367">
    <property type="entry name" value="UBIQUITIN THIOESTERASE"/>
    <property type="match status" value="1"/>
</dbReference>
<dbReference type="RefSeq" id="XP_033602312.1">
    <property type="nucleotide sequence ID" value="XM_033742711.1"/>
</dbReference>
<reference evidence="10" key="1">
    <citation type="journal article" date="2020" name="Stud. Mycol.">
        <title>101 Dothideomycetes genomes: a test case for predicting lifestyles and emergence of pathogens.</title>
        <authorList>
            <person name="Haridas S."/>
            <person name="Albert R."/>
            <person name="Binder M."/>
            <person name="Bloem J."/>
            <person name="Labutti K."/>
            <person name="Salamov A."/>
            <person name="Andreopoulos B."/>
            <person name="Baker S."/>
            <person name="Barry K."/>
            <person name="Bills G."/>
            <person name="Bluhm B."/>
            <person name="Cannon C."/>
            <person name="Castanera R."/>
            <person name="Culley D."/>
            <person name="Daum C."/>
            <person name="Ezra D."/>
            <person name="Gonzalez J."/>
            <person name="Henrissat B."/>
            <person name="Kuo A."/>
            <person name="Liang C."/>
            <person name="Lipzen A."/>
            <person name="Lutzoni F."/>
            <person name="Magnuson J."/>
            <person name="Mondo S."/>
            <person name="Nolan M."/>
            <person name="Ohm R."/>
            <person name="Pangilinan J."/>
            <person name="Park H.-J."/>
            <person name="Ramirez L."/>
            <person name="Alfaro M."/>
            <person name="Sun H."/>
            <person name="Tritt A."/>
            <person name="Yoshinaga Y."/>
            <person name="Zwiers L.-H."/>
            <person name="Turgeon B."/>
            <person name="Goodwin S."/>
            <person name="Spatafora J."/>
            <person name="Crous P."/>
            <person name="Grigoriev I."/>
        </authorList>
    </citation>
    <scope>NUCLEOTIDE SEQUENCE</scope>
    <source>
        <strain evidence="10">CBS 121739</strain>
    </source>
</reference>
<keyword evidence="3" id="KW-0645">Protease</keyword>
<evidence type="ECO:0000259" key="7">
    <source>
        <dbReference type="Pfam" id="PF12340"/>
    </source>
</evidence>
<dbReference type="GO" id="GO:0004843">
    <property type="term" value="F:cysteine-type deubiquitinase activity"/>
    <property type="evidence" value="ECO:0007669"/>
    <property type="project" value="UniProtKB-EC"/>
</dbReference>
<evidence type="ECO:0000259" key="8">
    <source>
        <dbReference type="Pfam" id="PF12359"/>
    </source>
</evidence>
<evidence type="ECO:0000256" key="1">
    <source>
        <dbReference type="ARBA" id="ARBA00000707"/>
    </source>
</evidence>
<dbReference type="GeneID" id="54483765"/>
<dbReference type="PANTHER" id="PTHR13367:SF34">
    <property type="match status" value="1"/>
</dbReference>
<dbReference type="Pfam" id="PF12340">
    <property type="entry name" value="DUF3638"/>
    <property type="match status" value="1"/>
</dbReference>
<keyword evidence="5" id="KW-0378">Hydrolase</keyword>
<comment type="catalytic activity">
    <reaction evidence="1">
        <text>Thiol-dependent hydrolysis of ester, thioester, amide, peptide and isopeptide bonds formed by the C-terminal Gly of ubiquitin (a 76-residue protein attached to proteins as an intracellular targeting signal).</text>
        <dbReference type="EC" id="3.4.19.12"/>
    </reaction>
</comment>
<dbReference type="Proteomes" id="UP000799437">
    <property type="component" value="Unassembled WGS sequence"/>
</dbReference>
<evidence type="ECO:0000313" key="11">
    <source>
        <dbReference type="Proteomes" id="UP000799437"/>
    </source>
</evidence>
<dbReference type="OrthoDB" id="3182339at2759"/>
<organism evidence="10 11">
    <name type="scientific">Pseudovirgaria hyperparasitica</name>
    <dbReference type="NCBI Taxonomy" id="470096"/>
    <lineage>
        <taxon>Eukaryota</taxon>
        <taxon>Fungi</taxon>
        <taxon>Dikarya</taxon>
        <taxon>Ascomycota</taxon>
        <taxon>Pezizomycotina</taxon>
        <taxon>Dothideomycetes</taxon>
        <taxon>Dothideomycetes incertae sedis</taxon>
        <taxon>Acrospermales</taxon>
        <taxon>Acrospermaceae</taxon>
        <taxon>Pseudovirgaria</taxon>
    </lineage>
</organism>